<gene>
    <name evidence="2" type="ORF">BAU18_001940</name>
</gene>
<keyword evidence="3" id="KW-1185">Reference proteome</keyword>
<dbReference type="EMBL" id="MAEI02000001">
    <property type="protein sequence ID" value="MEO1782346.1"/>
    <property type="molecule type" value="Genomic_DNA"/>
</dbReference>
<evidence type="ECO:0000313" key="2">
    <source>
        <dbReference type="EMBL" id="MEO1782346.1"/>
    </source>
</evidence>
<comment type="caution">
    <text evidence="2">The sequence shown here is derived from an EMBL/GenBank/DDBJ whole genome shotgun (WGS) entry which is preliminary data.</text>
</comment>
<dbReference type="InterPro" id="IPR007737">
    <property type="entry name" value="Mga_HTH"/>
</dbReference>
<reference evidence="2" key="1">
    <citation type="submission" date="2016-06" db="EMBL/GenBank/DDBJ databases">
        <authorList>
            <person name="Van Tyne D."/>
        </authorList>
    </citation>
    <scope>NUCLEOTIDE SEQUENCE</scope>
    <source>
        <strain evidence="2">JM9A</strain>
    </source>
</reference>
<accession>A0ABV0F6U6</accession>
<name>A0ABV0F6U6_9ENTE</name>
<sequence length="476" mass="55512">MLEEILLDDPARSKLKIYKHVLEIDLGEYPIHYFEKYTGYSHIKTANLLQGMNKELQELVANCQLLSKKDKVVVSGQMPSYQQYQQYLFANGVPYQVLVESLLHPEHDLKDFGEFSGLSQSSLMRRLKPLVEYLKTKEVRLNCLQMEVTGREAAIRVMYFNFLWSVDFGKRLYNYFNQELNLSLDSFLSNDDLMYLKYVEKREFSMLQGIGLLRTRRGFYVDEPQINRLLFPSIGRKYKEALALDNVPETYQEREANFVNFMIFYWPQIFATDDPRLSIIKRQYKTLTESKNYAVTFLEGIKPALQMDGKNQLELMLLNFQTIFLRWQTLGSQMPKNLDFVMEKLKAQHPEFTSLSVKVAEVLEGMISADEDLISLLTIVCINAFHQAGPTEKVKVGIIGFPNHFLLYTMINRIERLPFVAFSLMNSSSEENYDAVITCSKDLLPPNTKEYWVVEGEGSFDTMENFLFQLYRKKAK</sequence>
<evidence type="ECO:0000259" key="1">
    <source>
        <dbReference type="Pfam" id="PF05043"/>
    </source>
</evidence>
<dbReference type="Pfam" id="PF05043">
    <property type="entry name" value="Mga"/>
    <property type="match status" value="1"/>
</dbReference>
<evidence type="ECO:0000313" key="3">
    <source>
        <dbReference type="Proteomes" id="UP001429357"/>
    </source>
</evidence>
<feature type="domain" description="Mga helix-turn-helix" evidence="1">
    <location>
        <begin position="81"/>
        <end position="162"/>
    </location>
</feature>
<dbReference type="RefSeq" id="WP_161868928.1">
    <property type="nucleotide sequence ID" value="NZ_MAEI02000001.1"/>
</dbReference>
<proteinExistence type="predicted"/>
<organism evidence="2 3">
    <name type="scientific">Enterococcus diestrammenae</name>
    <dbReference type="NCBI Taxonomy" id="1155073"/>
    <lineage>
        <taxon>Bacteria</taxon>
        <taxon>Bacillati</taxon>
        <taxon>Bacillota</taxon>
        <taxon>Bacilli</taxon>
        <taxon>Lactobacillales</taxon>
        <taxon>Enterococcaceae</taxon>
        <taxon>Enterococcus</taxon>
    </lineage>
</organism>
<dbReference type="Proteomes" id="UP001429357">
    <property type="component" value="Unassembled WGS sequence"/>
</dbReference>
<protein>
    <recommendedName>
        <fullName evidence="1">Mga helix-turn-helix domain-containing protein</fullName>
    </recommendedName>
</protein>
<reference evidence="2" key="2">
    <citation type="submission" date="2024-02" db="EMBL/GenBank/DDBJ databases">
        <title>The Genome Sequence of Enterococcus diestrammenae JM9A.</title>
        <authorList>
            <person name="Earl A."/>
            <person name="Manson A."/>
            <person name="Gilmore M."/>
            <person name="Sanders J."/>
            <person name="Shea T."/>
            <person name="Howe W."/>
            <person name="Livny J."/>
            <person name="Cuomo C."/>
            <person name="Neafsey D."/>
            <person name="Birren B."/>
        </authorList>
    </citation>
    <scope>NUCLEOTIDE SEQUENCE</scope>
    <source>
        <strain evidence="2">JM9A</strain>
    </source>
</reference>